<evidence type="ECO:0000256" key="1">
    <source>
        <dbReference type="SAM" id="MobiDB-lite"/>
    </source>
</evidence>
<dbReference type="InParanoid" id="A0A0C3FL18"/>
<reference evidence="4" key="2">
    <citation type="submission" date="2015-01" db="EMBL/GenBank/DDBJ databases">
        <title>Evolutionary Origins and Diversification of the Mycorrhizal Mutualists.</title>
        <authorList>
            <consortium name="DOE Joint Genome Institute"/>
            <consortium name="Mycorrhizal Genomics Consortium"/>
            <person name="Kohler A."/>
            <person name="Kuo A."/>
            <person name="Nagy L.G."/>
            <person name="Floudas D."/>
            <person name="Copeland A."/>
            <person name="Barry K.W."/>
            <person name="Cichocki N."/>
            <person name="Veneault-Fourrey C."/>
            <person name="LaButti K."/>
            <person name="Lindquist E.A."/>
            <person name="Lipzen A."/>
            <person name="Lundell T."/>
            <person name="Morin E."/>
            <person name="Murat C."/>
            <person name="Riley R."/>
            <person name="Ohm R."/>
            <person name="Sun H."/>
            <person name="Tunlid A."/>
            <person name="Henrissat B."/>
            <person name="Grigoriev I.V."/>
            <person name="Hibbett D.S."/>
            <person name="Martin F."/>
        </authorList>
    </citation>
    <scope>NUCLEOTIDE SEQUENCE [LARGE SCALE GENOMIC DNA]</scope>
    <source>
        <strain evidence="4">F 1598</strain>
    </source>
</reference>
<dbReference type="EMBL" id="KN832986">
    <property type="protein sequence ID" value="KIM84770.1"/>
    <property type="molecule type" value="Genomic_DNA"/>
</dbReference>
<dbReference type="Proteomes" id="UP000054166">
    <property type="component" value="Unassembled WGS sequence"/>
</dbReference>
<dbReference type="Pfam" id="PF01918">
    <property type="entry name" value="Alba"/>
    <property type="match status" value="1"/>
</dbReference>
<feature type="region of interest" description="Disordered" evidence="1">
    <location>
        <begin position="56"/>
        <end position="76"/>
    </location>
</feature>
<reference evidence="3 4" key="1">
    <citation type="submission" date="2014-04" db="EMBL/GenBank/DDBJ databases">
        <authorList>
            <consortium name="DOE Joint Genome Institute"/>
            <person name="Kuo A."/>
            <person name="Tarkka M."/>
            <person name="Buscot F."/>
            <person name="Kohler A."/>
            <person name="Nagy L.G."/>
            <person name="Floudas D."/>
            <person name="Copeland A."/>
            <person name="Barry K.W."/>
            <person name="Cichocki N."/>
            <person name="Veneault-Fourrey C."/>
            <person name="LaButti K."/>
            <person name="Lindquist E.A."/>
            <person name="Lipzen A."/>
            <person name="Lundell T."/>
            <person name="Morin E."/>
            <person name="Murat C."/>
            <person name="Sun H."/>
            <person name="Tunlid A."/>
            <person name="Henrissat B."/>
            <person name="Grigoriev I.V."/>
            <person name="Hibbett D.S."/>
            <person name="Martin F."/>
            <person name="Nordberg H.P."/>
            <person name="Cantor M.N."/>
            <person name="Hua S.X."/>
        </authorList>
    </citation>
    <scope>NUCLEOTIDE SEQUENCE [LARGE SCALE GENOMIC DNA]</scope>
    <source>
        <strain evidence="3 4">F 1598</strain>
    </source>
</reference>
<feature type="domain" description="DNA/RNA-binding protein Alba-like" evidence="2">
    <location>
        <begin position="16"/>
        <end position="125"/>
    </location>
</feature>
<dbReference type="InterPro" id="IPR002775">
    <property type="entry name" value="DNA/RNA-bd_Alba-like"/>
</dbReference>
<gene>
    <name evidence="3" type="ORF">PILCRDRAFT_817560</name>
</gene>
<dbReference type="OrthoDB" id="424402at2759"/>
<organism evidence="3 4">
    <name type="scientific">Piloderma croceum (strain F 1598)</name>
    <dbReference type="NCBI Taxonomy" id="765440"/>
    <lineage>
        <taxon>Eukaryota</taxon>
        <taxon>Fungi</taxon>
        <taxon>Dikarya</taxon>
        <taxon>Basidiomycota</taxon>
        <taxon>Agaricomycotina</taxon>
        <taxon>Agaricomycetes</taxon>
        <taxon>Agaricomycetidae</taxon>
        <taxon>Atheliales</taxon>
        <taxon>Atheliaceae</taxon>
        <taxon>Piloderma</taxon>
    </lineage>
</organism>
<keyword evidence="4" id="KW-1185">Reference proteome</keyword>
<dbReference type="GO" id="GO:0003676">
    <property type="term" value="F:nucleic acid binding"/>
    <property type="evidence" value="ECO:0007669"/>
    <property type="project" value="InterPro"/>
</dbReference>
<name>A0A0C3FL18_PILCF</name>
<dbReference type="AlphaFoldDB" id="A0A0C3FL18"/>
<evidence type="ECO:0000259" key="2">
    <source>
        <dbReference type="Pfam" id="PF01918"/>
    </source>
</evidence>
<evidence type="ECO:0000313" key="4">
    <source>
        <dbReference type="Proteomes" id="UP000054166"/>
    </source>
</evidence>
<dbReference type="STRING" id="765440.A0A0C3FL18"/>
<accession>A0A0C3FL18</accession>
<evidence type="ECO:0000313" key="3">
    <source>
        <dbReference type="EMBL" id="KIM84770.1"/>
    </source>
</evidence>
<dbReference type="HOGENOM" id="CLU_1595169_0_0_1"/>
<sequence>MDDVQGNDANLLHEPHQMRITSHGKMHDFVQFALNHFKNNSDIPLSLHTLPAAKPAAESVEVPQTADPPTEVNRNAKERTISLSTTTIPRLISVVEIIKREYLKTLETTHSRVLSGLYQYNEIGYLEQDESQDGVPSEEDRGHALARALEGKNQWVMSFICLHVNIM</sequence>
<proteinExistence type="predicted"/>
<protein>
    <recommendedName>
        <fullName evidence="2">DNA/RNA-binding protein Alba-like domain-containing protein</fullName>
    </recommendedName>
</protein>